<dbReference type="AlphaFoldDB" id="A0A233SEF9"/>
<evidence type="ECO:0000313" key="2">
    <source>
        <dbReference type="EMBL" id="OXY94022.1"/>
    </source>
</evidence>
<gene>
    <name evidence="2" type="ORF">BEK98_19195</name>
</gene>
<feature type="signal peptide" evidence="1">
    <location>
        <begin position="1"/>
        <end position="33"/>
    </location>
</feature>
<proteinExistence type="predicted"/>
<evidence type="ECO:0008006" key="4">
    <source>
        <dbReference type="Google" id="ProtNLM"/>
    </source>
</evidence>
<reference evidence="2 3" key="1">
    <citation type="submission" date="2016-07" db="EMBL/GenBank/DDBJ databases">
        <title>Draft genome of Streptomyces diastatochromogenes.</title>
        <authorList>
            <person name="Podduturi R."/>
            <person name="Lukassen M.B."/>
            <person name="Clausen N."/>
            <person name="Nielsen J.L."/>
            <person name="Jorgensen N.O."/>
        </authorList>
    </citation>
    <scope>NUCLEOTIDE SEQUENCE [LARGE SCALE GENOMIC DNA]</scope>
    <source>
        <strain evidence="2 3">DSM 40608</strain>
    </source>
</reference>
<evidence type="ECO:0000256" key="1">
    <source>
        <dbReference type="SAM" id="SignalP"/>
    </source>
</evidence>
<keyword evidence="3" id="KW-1185">Reference proteome</keyword>
<accession>A0A233SEF9</accession>
<sequence>MMSTRRVGRAAALAGTTALLMAGGIATALPASAGPNCPAGYHCAFAGSIEGNSKHAYFNSDSDFTNDTFDYGPDWMKVNDNVEAASNSSTGGYESHYYYDINYGGGLVFCVNPGSSVDYYQLSDDGVPGNHNGQRDEASSLLLRGTTTIHCF</sequence>
<keyword evidence="1" id="KW-0732">Signal</keyword>
<name>A0A233SEF9_STRDA</name>
<dbReference type="Proteomes" id="UP000215483">
    <property type="component" value="Unassembled WGS sequence"/>
</dbReference>
<evidence type="ECO:0000313" key="3">
    <source>
        <dbReference type="Proteomes" id="UP000215483"/>
    </source>
</evidence>
<protein>
    <recommendedName>
        <fullName evidence="4">Peptidase inhibitor family I36 protein</fullName>
    </recommendedName>
</protein>
<feature type="chain" id="PRO_5039274676" description="Peptidase inhibitor family I36 protein" evidence="1">
    <location>
        <begin position="34"/>
        <end position="152"/>
    </location>
</feature>
<organism evidence="2 3">
    <name type="scientific">Streptomyces diastatochromogenes</name>
    <dbReference type="NCBI Taxonomy" id="42236"/>
    <lineage>
        <taxon>Bacteria</taxon>
        <taxon>Bacillati</taxon>
        <taxon>Actinomycetota</taxon>
        <taxon>Actinomycetes</taxon>
        <taxon>Kitasatosporales</taxon>
        <taxon>Streptomycetaceae</taxon>
        <taxon>Streptomyces</taxon>
    </lineage>
</organism>
<comment type="caution">
    <text evidence="2">The sequence shown here is derived from an EMBL/GenBank/DDBJ whole genome shotgun (WGS) entry which is preliminary data.</text>
</comment>
<dbReference type="EMBL" id="MCGQ01000016">
    <property type="protein sequence ID" value="OXY94022.1"/>
    <property type="molecule type" value="Genomic_DNA"/>
</dbReference>